<dbReference type="EMBL" id="KN826362">
    <property type="protein sequence ID" value="KIK79154.1"/>
    <property type="molecule type" value="Genomic_DNA"/>
</dbReference>
<gene>
    <name evidence="2" type="ORF">PAXRUDRAFT_834239</name>
</gene>
<dbReference type="AlphaFoldDB" id="A0A0D0DE89"/>
<dbReference type="InParanoid" id="A0A0D0DE89"/>
<keyword evidence="3" id="KW-1185">Reference proteome</keyword>
<evidence type="ECO:0000256" key="1">
    <source>
        <dbReference type="SAM" id="MobiDB-lite"/>
    </source>
</evidence>
<dbReference type="Proteomes" id="UP000054538">
    <property type="component" value="Unassembled WGS sequence"/>
</dbReference>
<reference evidence="2 3" key="1">
    <citation type="submission" date="2014-04" db="EMBL/GenBank/DDBJ databases">
        <authorList>
            <consortium name="DOE Joint Genome Institute"/>
            <person name="Kuo A."/>
            <person name="Kohler A."/>
            <person name="Jargeat P."/>
            <person name="Nagy L.G."/>
            <person name="Floudas D."/>
            <person name="Copeland A."/>
            <person name="Barry K.W."/>
            <person name="Cichocki N."/>
            <person name="Veneault-Fourrey C."/>
            <person name="LaButti K."/>
            <person name="Lindquist E.A."/>
            <person name="Lipzen A."/>
            <person name="Lundell T."/>
            <person name="Morin E."/>
            <person name="Murat C."/>
            <person name="Sun H."/>
            <person name="Tunlid A."/>
            <person name="Henrissat B."/>
            <person name="Grigoriev I.V."/>
            <person name="Hibbett D.S."/>
            <person name="Martin F."/>
            <person name="Nordberg H.P."/>
            <person name="Cantor M.N."/>
            <person name="Hua S.X."/>
        </authorList>
    </citation>
    <scope>NUCLEOTIDE SEQUENCE [LARGE SCALE GENOMIC DNA]</scope>
    <source>
        <strain evidence="2 3">Ve08.2h10</strain>
    </source>
</reference>
<protein>
    <submittedName>
        <fullName evidence="2">Uncharacterized protein</fullName>
    </submittedName>
</protein>
<reference evidence="3" key="2">
    <citation type="submission" date="2015-01" db="EMBL/GenBank/DDBJ databases">
        <title>Evolutionary Origins and Diversification of the Mycorrhizal Mutualists.</title>
        <authorList>
            <consortium name="DOE Joint Genome Institute"/>
            <consortium name="Mycorrhizal Genomics Consortium"/>
            <person name="Kohler A."/>
            <person name="Kuo A."/>
            <person name="Nagy L.G."/>
            <person name="Floudas D."/>
            <person name="Copeland A."/>
            <person name="Barry K.W."/>
            <person name="Cichocki N."/>
            <person name="Veneault-Fourrey C."/>
            <person name="LaButti K."/>
            <person name="Lindquist E.A."/>
            <person name="Lipzen A."/>
            <person name="Lundell T."/>
            <person name="Morin E."/>
            <person name="Murat C."/>
            <person name="Riley R."/>
            <person name="Ohm R."/>
            <person name="Sun H."/>
            <person name="Tunlid A."/>
            <person name="Henrissat B."/>
            <person name="Grigoriev I.V."/>
            <person name="Hibbett D.S."/>
            <person name="Martin F."/>
        </authorList>
    </citation>
    <scope>NUCLEOTIDE SEQUENCE [LARGE SCALE GENOMIC DNA]</scope>
    <source>
        <strain evidence="3">Ve08.2h10</strain>
    </source>
</reference>
<evidence type="ECO:0000313" key="3">
    <source>
        <dbReference type="Proteomes" id="UP000054538"/>
    </source>
</evidence>
<feature type="region of interest" description="Disordered" evidence="1">
    <location>
        <begin position="375"/>
        <end position="418"/>
    </location>
</feature>
<organism evidence="2 3">
    <name type="scientific">Paxillus rubicundulus Ve08.2h10</name>
    <dbReference type="NCBI Taxonomy" id="930991"/>
    <lineage>
        <taxon>Eukaryota</taxon>
        <taxon>Fungi</taxon>
        <taxon>Dikarya</taxon>
        <taxon>Basidiomycota</taxon>
        <taxon>Agaricomycotina</taxon>
        <taxon>Agaricomycetes</taxon>
        <taxon>Agaricomycetidae</taxon>
        <taxon>Boletales</taxon>
        <taxon>Paxilineae</taxon>
        <taxon>Paxillaceae</taxon>
        <taxon>Paxillus</taxon>
    </lineage>
</organism>
<sequence length="565" mass="65018">MINRKVLNELLQKPLGPYHDHHVLDGEECQTKLVLYSFMLEHNGQVIGLDESERPLEGPGQDDRKFRFRGVLKIADPDWLSDFGLKTVEAELNLRADERALREGERRGLQLTLDGLFKSKLLKRSNSAWNDETEEEETKLTILIQGEKSLPAVFMQSSSVPDGLLWSSKDHLRKYQIATMDVDTYSRSENYFWRWRLVALMEKIAKKYPYIPVGRRTPDWFVTKYLTDFACPPEDIHRRLIFDEEDSDVDEEGSTKTPRHLLRPHRSEVLGLFAAHAEWFVTNGEMRRKKLFNFNSWDQFRKQIWKERRAAARQGVVWGWPVGHTPEDLSSESSSDEEIEEQGDQLDQLVKRNPVIGKTNKAVARTIELARKKKAHPKRVIESSSSDSESEEADPTTARVYASDFSESSGEASSDSDDFNEEALLDIPWELQVPPRVPDADGRWWCPLPGCEYLIDLRSLTEENGRDIPGDLILRIVRKQWRNTAQDRDVLEGFSRMVINHYSNHFEERGVRWVKRNGGDRGAWINAKLQGGRKEGRIRGPMPPLGSLGGELRVIPTLHVPRVAD</sequence>
<accession>A0A0D0DE89</accession>
<feature type="region of interest" description="Disordered" evidence="1">
    <location>
        <begin position="321"/>
        <end position="353"/>
    </location>
</feature>
<evidence type="ECO:0000313" key="2">
    <source>
        <dbReference type="EMBL" id="KIK79154.1"/>
    </source>
</evidence>
<feature type="compositionally biased region" description="Low complexity" evidence="1">
    <location>
        <begin position="402"/>
        <end position="413"/>
    </location>
</feature>
<feature type="compositionally biased region" description="Acidic residues" evidence="1">
    <location>
        <begin position="334"/>
        <end position="344"/>
    </location>
</feature>
<dbReference type="HOGENOM" id="CLU_032664_0_0_1"/>
<proteinExistence type="predicted"/>
<dbReference type="OrthoDB" id="3226250at2759"/>
<name>A0A0D0DE89_9AGAM</name>